<dbReference type="EMBL" id="AB016262">
    <property type="protein sequence ID" value="BAA89225.1"/>
    <property type="molecule type" value="Genomic_DNA"/>
</dbReference>
<name>Q9T9L2_9BILA</name>
<dbReference type="EC" id="7.1.1.2" evidence="8"/>
<feature type="chain" id="PRO_5004333100" description="NADH-ubiquinone oxidoreductase chain 1" evidence="10">
    <location>
        <begin position="20"/>
        <end position="271"/>
    </location>
</feature>
<evidence type="ECO:0000313" key="11">
    <source>
        <dbReference type="EMBL" id="BAA89225.1"/>
    </source>
</evidence>
<comment type="catalytic activity">
    <reaction evidence="8">
        <text>a ubiquinone + NADH + 5 H(+)(in) = a ubiquinol + NAD(+) + 4 H(+)(out)</text>
        <dbReference type="Rhea" id="RHEA:29091"/>
        <dbReference type="Rhea" id="RHEA-COMP:9565"/>
        <dbReference type="Rhea" id="RHEA-COMP:9566"/>
        <dbReference type="ChEBI" id="CHEBI:15378"/>
        <dbReference type="ChEBI" id="CHEBI:16389"/>
        <dbReference type="ChEBI" id="CHEBI:17976"/>
        <dbReference type="ChEBI" id="CHEBI:57540"/>
        <dbReference type="ChEBI" id="CHEBI:57945"/>
        <dbReference type="EC" id="7.1.1.2"/>
    </reaction>
</comment>
<dbReference type="PANTHER" id="PTHR11432">
    <property type="entry name" value="NADH DEHYDROGENASE SUBUNIT 1"/>
    <property type="match status" value="1"/>
</dbReference>
<protein>
    <recommendedName>
        <fullName evidence="3 8">NADH-ubiquinone oxidoreductase chain 1</fullName>
        <ecNumber evidence="8">7.1.1.2</ecNumber>
    </recommendedName>
</protein>
<dbReference type="GO" id="GO:0009060">
    <property type="term" value="P:aerobic respiration"/>
    <property type="evidence" value="ECO:0007669"/>
    <property type="project" value="TreeGrafter"/>
</dbReference>
<keyword evidence="5 9" id="KW-1133">Transmembrane helix</keyword>
<evidence type="ECO:0000256" key="6">
    <source>
        <dbReference type="ARBA" id="ARBA00023136"/>
    </source>
</evidence>
<evidence type="ECO:0000256" key="7">
    <source>
        <dbReference type="RuleBase" id="RU000471"/>
    </source>
</evidence>
<evidence type="ECO:0000256" key="1">
    <source>
        <dbReference type="ARBA" id="ARBA00004141"/>
    </source>
</evidence>
<dbReference type="PROSITE" id="PS00668">
    <property type="entry name" value="COMPLEX1_ND1_2"/>
    <property type="match status" value="1"/>
</dbReference>
<feature type="signal peptide" evidence="10">
    <location>
        <begin position="1"/>
        <end position="19"/>
    </location>
</feature>
<dbReference type="AlphaFoldDB" id="Q9T9L2"/>
<evidence type="ECO:0000256" key="5">
    <source>
        <dbReference type="ARBA" id="ARBA00022989"/>
    </source>
</evidence>
<geneLocation type="mitochondrion" evidence="11"/>
<feature type="transmembrane region" description="Helical" evidence="9">
    <location>
        <begin position="194"/>
        <end position="214"/>
    </location>
</feature>
<evidence type="ECO:0000256" key="9">
    <source>
        <dbReference type="SAM" id="Phobius"/>
    </source>
</evidence>
<dbReference type="GO" id="GO:0005743">
    <property type="term" value="C:mitochondrial inner membrane"/>
    <property type="evidence" value="ECO:0007669"/>
    <property type="project" value="UniProtKB-SubCell"/>
</dbReference>
<dbReference type="InterPro" id="IPR001694">
    <property type="entry name" value="NADH_UbQ_OxRdtase_su1/FPO"/>
</dbReference>
<comment type="subcellular location">
    <subcellularLocation>
        <location evidence="1">Membrane</location>
        <topology evidence="1">Multi-pass membrane protein</topology>
    </subcellularLocation>
    <subcellularLocation>
        <location evidence="7">Mitochondrion inner membrane</location>
        <topology evidence="7">Multi-pass membrane protein</topology>
    </subcellularLocation>
</comment>
<keyword evidence="7" id="KW-0520">NAD</keyword>
<dbReference type="GO" id="GO:0003954">
    <property type="term" value="F:NADH dehydrogenase activity"/>
    <property type="evidence" value="ECO:0007669"/>
    <property type="project" value="TreeGrafter"/>
</dbReference>
<dbReference type="InterPro" id="IPR018086">
    <property type="entry name" value="NADH_UbQ_OxRdtase_su1_CS"/>
</dbReference>
<dbReference type="GO" id="GO:0008137">
    <property type="term" value="F:NADH dehydrogenase (ubiquinone) activity"/>
    <property type="evidence" value="ECO:0007669"/>
    <property type="project" value="UniProtKB-EC"/>
</dbReference>
<reference evidence="11" key="1">
    <citation type="submission" date="1998-07" db="EMBL/GenBank/DDBJ databases">
        <title>One gene one replicon: mitochondrial minicircles in mesozoan Dicyema.</title>
        <authorList>
            <person name="Watanabe K.I."/>
            <person name="Bessho Y."/>
            <person name="Kawasaki M."/>
            <person name="Hori H."/>
        </authorList>
    </citation>
    <scope>NUCLEOTIDE SEQUENCE</scope>
</reference>
<keyword evidence="8 11" id="KW-0496">Mitochondrion</keyword>
<dbReference type="Pfam" id="PF00146">
    <property type="entry name" value="NADHdh"/>
    <property type="match status" value="1"/>
</dbReference>
<accession>Q9T9L2</accession>
<proteinExistence type="inferred from homology"/>
<feature type="transmembrane region" description="Helical" evidence="9">
    <location>
        <begin position="56"/>
        <end position="75"/>
    </location>
</feature>
<organism evidence="11">
    <name type="scientific">Dicyema misakiense</name>
    <dbReference type="NCBI Taxonomy" id="10218"/>
    <lineage>
        <taxon>Eukaryota</taxon>
        <taxon>Metazoa</taxon>
        <taxon>Spiralia</taxon>
        <taxon>Lophotrochozoa</taxon>
        <taxon>Mesozoa</taxon>
        <taxon>Dicyemida</taxon>
        <taxon>Rhombozoa</taxon>
        <taxon>Dicyemidae</taxon>
        <taxon>Dicyema</taxon>
    </lineage>
</organism>
<keyword evidence="6 9" id="KW-0472">Membrane</keyword>
<keyword evidence="10" id="KW-0732">Signal</keyword>
<feature type="transmembrane region" description="Helical" evidence="9">
    <location>
        <begin position="123"/>
        <end position="142"/>
    </location>
</feature>
<evidence type="ECO:0000256" key="2">
    <source>
        <dbReference type="ARBA" id="ARBA00010535"/>
    </source>
</evidence>
<feature type="transmembrane region" description="Helical" evidence="9">
    <location>
        <begin position="249"/>
        <end position="268"/>
    </location>
</feature>
<evidence type="ECO:0000256" key="3">
    <source>
        <dbReference type="ARBA" id="ARBA00021009"/>
    </source>
</evidence>
<evidence type="ECO:0000256" key="10">
    <source>
        <dbReference type="SAM" id="SignalP"/>
    </source>
</evidence>
<sequence length="271" mass="30495">MFMLLAVAFLTLLERKVMGYIHGRVGPNKILLIGVLQPIVDGVKLFLKSHMISVKVLPSVLSLIVPLLLLCVLDVNSSYMLLMYLAVLSLSVWPLLIASWSSYSSYPVLASLRIVAQSISYEVVLYLIFIPLVVLSVSWSGFAPTYSCGIYCVSFVFLGVIVGLSEMHRTPFDFAEGESELVSGYNTEFSSVSFTLLFLAEYLALLVMCVLLSVVMFACWWWSVVFMWVCLSVRFVYVRLRYDQLMQLLWKNLLPTCLCLLAPLFSTLSTL</sequence>
<feature type="transmembrane region" description="Helical" evidence="9">
    <location>
        <begin position="148"/>
        <end position="165"/>
    </location>
</feature>
<keyword evidence="4 7" id="KW-0812">Transmembrane</keyword>
<gene>
    <name evidence="11" type="primary">NDI</name>
</gene>
<evidence type="ECO:0000256" key="8">
    <source>
        <dbReference type="RuleBase" id="RU000473"/>
    </source>
</evidence>
<feature type="transmembrane region" description="Helical" evidence="9">
    <location>
        <begin position="81"/>
        <end position="103"/>
    </location>
</feature>
<dbReference type="PANTHER" id="PTHR11432:SF3">
    <property type="entry name" value="NADH-UBIQUINONE OXIDOREDUCTASE CHAIN 1"/>
    <property type="match status" value="1"/>
</dbReference>
<keyword evidence="8" id="KW-0830">Ubiquinone</keyword>
<comment type="similarity">
    <text evidence="2 7">Belongs to the complex I subunit 1 family.</text>
</comment>
<evidence type="ECO:0000256" key="4">
    <source>
        <dbReference type="ARBA" id="ARBA00022692"/>
    </source>
</evidence>